<reference evidence="2 3" key="2">
    <citation type="submission" date="2020-05" db="EMBL/GenBank/DDBJ databases">
        <title>Draft genome sequence of Desulfovibrio sp. strainFSS-1.</title>
        <authorList>
            <person name="Shimoshige H."/>
            <person name="Kobayashi H."/>
            <person name="Maekawa T."/>
        </authorList>
    </citation>
    <scope>NUCLEOTIDE SEQUENCE [LARGE SCALE GENOMIC DNA]</scope>
    <source>
        <strain evidence="2 3">SIID29052-01</strain>
    </source>
</reference>
<reference evidence="2 3" key="1">
    <citation type="submission" date="2020-04" db="EMBL/GenBank/DDBJ databases">
        <authorList>
            <consortium name="Desulfovibrio sp. FSS-1 genome sequencing consortium"/>
            <person name="Shimoshige H."/>
            <person name="Kobayashi H."/>
            <person name="Maekawa T."/>
        </authorList>
    </citation>
    <scope>NUCLEOTIDE SEQUENCE [LARGE SCALE GENOMIC DNA]</scope>
    <source>
        <strain evidence="2 3">SIID29052-01</strain>
    </source>
</reference>
<dbReference type="Pfam" id="PF01522">
    <property type="entry name" value="Polysacc_deac_1"/>
    <property type="match status" value="1"/>
</dbReference>
<evidence type="ECO:0000313" key="3">
    <source>
        <dbReference type="Proteomes" id="UP000494245"/>
    </source>
</evidence>
<evidence type="ECO:0000313" key="2">
    <source>
        <dbReference type="EMBL" id="GFK94178.1"/>
    </source>
</evidence>
<dbReference type="Gene3D" id="3.20.20.370">
    <property type="entry name" value="Glycoside hydrolase/deacetylase"/>
    <property type="match status" value="1"/>
</dbReference>
<dbReference type="PANTHER" id="PTHR47561">
    <property type="entry name" value="POLYSACCHARIDE DEACETYLASE FAMILY PROTEIN (AFU_ORTHOLOGUE AFUA_6G05030)"/>
    <property type="match status" value="1"/>
</dbReference>
<dbReference type="PANTHER" id="PTHR47561:SF1">
    <property type="entry name" value="POLYSACCHARIDE DEACETYLASE FAMILY PROTEIN (AFU_ORTHOLOGUE AFUA_6G05030)"/>
    <property type="match status" value="1"/>
</dbReference>
<dbReference type="AlphaFoldDB" id="A0A6V8LV39"/>
<keyword evidence="2" id="KW-0378">Hydrolase</keyword>
<organism evidence="2 3">
    <name type="scientific">Fundidesulfovibrio magnetotacticus</name>
    <dbReference type="NCBI Taxonomy" id="2730080"/>
    <lineage>
        <taxon>Bacteria</taxon>
        <taxon>Pseudomonadati</taxon>
        <taxon>Thermodesulfobacteriota</taxon>
        <taxon>Desulfovibrionia</taxon>
        <taxon>Desulfovibrionales</taxon>
        <taxon>Desulfovibrionaceae</taxon>
        <taxon>Fundidesulfovibrio</taxon>
    </lineage>
</organism>
<dbReference type="Proteomes" id="UP000494245">
    <property type="component" value="Unassembled WGS sequence"/>
</dbReference>
<sequence>MSAIRAAASQAVKNRPTAVVQVDVDSYDVIARAYGLPGVQDGPDPIIARAMPVYLQLFASFGVRATFFVVGRDLENEANLPFLAAALEAGHRVANHSYSHSDFAECDALARREEVARAHEAILDRLGVACSGFKAPCYATDPGLVRVLEELGYAYDSSMIATVISPVVKTYYRLLLRKPIHPANWGYPAHLLSPRDPYRPSPGRIWRPGGAGLLEIPVTTMPLCKFPIHFSMVNILGSGLFKVFDALEGLTGGGFLNYAFHLADLVPDNALPAAFYARPGLRRPLPWREEQAREVLRRIVRRYALTTGEELAGSRSGAA</sequence>
<dbReference type="SUPFAM" id="SSF88713">
    <property type="entry name" value="Glycoside hydrolase/deacetylase"/>
    <property type="match status" value="1"/>
</dbReference>
<proteinExistence type="predicted"/>
<comment type="caution">
    <text evidence="2">The sequence shown here is derived from an EMBL/GenBank/DDBJ whole genome shotgun (WGS) entry which is preliminary data.</text>
</comment>
<dbReference type="InterPro" id="IPR011330">
    <property type="entry name" value="Glyco_hydro/deAcase_b/a-brl"/>
</dbReference>
<keyword evidence="3" id="KW-1185">Reference proteome</keyword>
<dbReference type="RefSeq" id="WP_173084005.1">
    <property type="nucleotide sequence ID" value="NZ_BLTE01000008.1"/>
</dbReference>
<dbReference type="GO" id="GO:0016810">
    <property type="term" value="F:hydrolase activity, acting on carbon-nitrogen (but not peptide) bonds"/>
    <property type="evidence" value="ECO:0007669"/>
    <property type="project" value="InterPro"/>
</dbReference>
<dbReference type="EMBL" id="BLTE01000008">
    <property type="protein sequence ID" value="GFK94178.1"/>
    <property type="molecule type" value="Genomic_DNA"/>
</dbReference>
<evidence type="ECO:0000259" key="1">
    <source>
        <dbReference type="Pfam" id="PF01522"/>
    </source>
</evidence>
<dbReference type="EC" id="3.5.1.-" evidence="2"/>
<dbReference type="GO" id="GO:0005975">
    <property type="term" value="P:carbohydrate metabolic process"/>
    <property type="evidence" value="ECO:0007669"/>
    <property type="project" value="InterPro"/>
</dbReference>
<feature type="domain" description="NodB homology" evidence="1">
    <location>
        <begin position="41"/>
        <end position="155"/>
    </location>
</feature>
<name>A0A6V8LV39_9BACT</name>
<accession>A0A6V8LV39</accession>
<gene>
    <name evidence="2" type="primary">pgdA</name>
    <name evidence="2" type="ORF">NNJEOMEG_02018</name>
</gene>
<protein>
    <submittedName>
        <fullName evidence="2">Peptidoglycan deacetylase</fullName>
        <ecNumber evidence="2">3.5.1.-</ecNumber>
    </submittedName>
</protein>
<dbReference type="InterPro" id="IPR002509">
    <property type="entry name" value="NODB_dom"/>
</dbReference>